<dbReference type="AlphaFoldDB" id="A0AA87IM73"/>
<accession>A0AA87IM73</accession>
<reference evidence="1 2" key="1">
    <citation type="journal article" date="2012" name="J. Bacteriol.">
        <title>Genome Sequence of the Antarctic Psychrophile Bacterium Planococcus antarcticus DSM 14505.</title>
        <authorList>
            <person name="Margolles A."/>
            <person name="Gueimonde M."/>
            <person name="Sanchez B."/>
        </authorList>
    </citation>
    <scope>NUCLEOTIDE SEQUENCE [LARGE SCALE GENOMIC DNA]</scope>
    <source>
        <strain evidence="1 2">DSM 14505</strain>
    </source>
</reference>
<organism evidence="1 2">
    <name type="scientific">Planococcus antarcticus DSM 14505</name>
    <dbReference type="NCBI Taxonomy" id="1185653"/>
    <lineage>
        <taxon>Bacteria</taxon>
        <taxon>Bacillati</taxon>
        <taxon>Bacillota</taxon>
        <taxon>Bacilli</taxon>
        <taxon>Bacillales</taxon>
        <taxon>Caryophanaceae</taxon>
        <taxon>Planococcus</taxon>
    </lineage>
</organism>
<sequence>MSNTYAPYFTENAYETFSNTDAFIYSYSDQEYKLNTSEIEITQNEIEKTLYTSTFQVMYENESGETETFDFKGEAIVPVEGKIGKIQFNDQERLLEKIRE</sequence>
<dbReference type="Proteomes" id="UP000004725">
    <property type="component" value="Unassembled WGS sequence"/>
</dbReference>
<gene>
    <name evidence="1" type="ORF">A1A1_07257</name>
</gene>
<evidence type="ECO:0000313" key="2">
    <source>
        <dbReference type="Proteomes" id="UP000004725"/>
    </source>
</evidence>
<dbReference type="RefSeq" id="WP_006829455.1">
    <property type="nucleotide sequence ID" value="NZ_AJYB01000020.1"/>
</dbReference>
<dbReference type="EMBL" id="AJYB01000020">
    <property type="protein sequence ID" value="EIM07176.1"/>
    <property type="molecule type" value="Genomic_DNA"/>
</dbReference>
<evidence type="ECO:0000313" key="1">
    <source>
        <dbReference type="EMBL" id="EIM07176.1"/>
    </source>
</evidence>
<protein>
    <submittedName>
        <fullName evidence="1">Uncharacterized protein</fullName>
    </submittedName>
</protein>
<name>A0AA87IM73_9BACL</name>
<comment type="caution">
    <text evidence="1">The sequence shown here is derived from an EMBL/GenBank/DDBJ whole genome shotgun (WGS) entry which is preliminary data.</text>
</comment>
<proteinExistence type="predicted"/>